<feature type="compositionally biased region" description="Polar residues" evidence="1">
    <location>
        <begin position="1368"/>
        <end position="1378"/>
    </location>
</feature>
<accession>A0A1I8NUM3</accession>
<proteinExistence type="predicted"/>
<feature type="compositionally biased region" description="Low complexity" evidence="1">
    <location>
        <begin position="153"/>
        <end position="162"/>
    </location>
</feature>
<dbReference type="OrthoDB" id="8070382at2759"/>
<dbReference type="Proteomes" id="UP000095300">
    <property type="component" value="Unassembled WGS sequence"/>
</dbReference>
<feature type="compositionally biased region" description="Low complexity" evidence="1">
    <location>
        <begin position="779"/>
        <end position="791"/>
    </location>
</feature>
<dbReference type="EnsemblMetazoa" id="SCAU002166-RA">
    <property type="protein sequence ID" value="SCAU002166-PA"/>
    <property type="gene ID" value="SCAU002166"/>
</dbReference>
<feature type="compositionally biased region" description="Low complexity" evidence="1">
    <location>
        <begin position="1379"/>
        <end position="1390"/>
    </location>
</feature>
<dbReference type="KEGG" id="scac:106081978"/>
<protein>
    <submittedName>
        <fullName evidence="2">Uncharacterized protein</fullName>
    </submittedName>
</protein>
<feature type="compositionally biased region" description="Low complexity" evidence="1">
    <location>
        <begin position="324"/>
        <end position="346"/>
    </location>
</feature>
<feature type="region of interest" description="Disordered" evidence="1">
    <location>
        <begin position="150"/>
        <end position="180"/>
    </location>
</feature>
<sequence length="1710" mass="189691">MTAKGITQMAISRHISKNRKKYNWTAMKTSRILGTILVALLINIISYGEAQVSVYKPVVKNKSIDYRMSLAQILNMPEVKKNPYNLFKSREEFIYFAEKYIKNRKIYDYKVYRPYEPAAKPTPSLAYEYVRRILESLNLLNPAWNGGNEIENSGGTSTTSSTVNKDVSQLSTTEGPLVTNSTEGIKNETYIQSTTLESSIAETTTPAAEGMLPYDKNYTSTTESIFTIPISTTEAYANYTSTTEEPMFTSLPETTESFAPHSTTEAQYSTSVETTEAVDYSDQDHKTSTESAFTTTANIFVGTSEYTIAPSFPTELTTHEAVHSSLTENEDTTTTSSSQSKTETTSASWILDSTTADVFFPTTSMTSVGNEVEQTTEVSAEFIPTTSENPPGYESNEGTTNLYFSTNFTFDPITNEQSTPSYEVDNNIDATTENEYNSSGVILQYQTTWPTLFETTTYEAIEYSPTDEPSTNEQTTPSYEFNSSDVLSQYQTTWPTVFETTTNGIIEYSTTDESAILETNSASIQETTTFGTPEYSTAENEFNSSGVILQYQTTWPTVFETTTDVTTVYSTTDEFANLETNSASIQEITTFDKTEYSTTENEFNPSDVISQYQTTWPTVFETTTNVIIEYSTTDESAILETNTASFHETTTFDTPEHSTAEKEFNSSGVIIQYQTTWPTVFETTTDVTTEYMTTDILSVPKTSPSSIEETTTFDTTEYSTLENEFNSSAIMTQYQTTWPMVFETTTYDTTKYSTIDPYENYSKLRSVAEDSSPATGLYPTTEPDIPTTTTTGNIEYSTSDMSSNLDASLEHIKLKTDQSNEFEMPVYSTESNELSISDMDQTTNLESIMFADAFVPHMLENLKESVDQTTNAGTFETTTFTDEVQPTSDTFPNTEETTTLVIEAAFSEALEFDGTTSPSIIETTTTDYTPTEGSLSLTAAEDASYALVETPKTLDLTIASSANVDNETNAEFLPTSTTEIAIETTSSSFTPEVKYDYEETEIYQTIDPRMYETTTVGSTTTEGSSVLQDMLGHIPKEGLTEAATIIESTEPSDIPIKTLQSIDSVTEQEYQPTSTMEPMVKAEDLTGLPQKLSSFYGSALKDDYEYTMDTMDSTSSPHTETSTVLDTQYTTSYTEKVFPSIPLKELQSHVDGTSNRRMKAFAIDNTLENDNSFIPDTELENKLDQFATLKKEFLEQFTDATISSLLTTSAEFPSSTLPYATDTDISEETTTLREEEYVTENSPTSANFETEAFTLNIENVDKQTSYPTEEPALEYTTETNILPSTTVIYDSTEYPSTTESLIYLEEEINEGTTTEIIPESTTYSFPSTTDFPITTDESYRSTTEIWEEVAVYEDDEFFTESPTENFNLTTIRNSPQLPTSTESSDTTTETLQEAPYIESSLDSTRESSKSLTSLPATSTYSLEDLATSTKSYTATTEILEDYSAKSTTEPPVPLFKFAANGSTQLATLAENSGFPNDISKKASSNPYKKFSKNNVSSMTATAKELTPSIVGKTIERSQDSELAKVEDNLELLQVITSTIANLDIKTTTTLVSEKEPTLSTESSNTVTNSESIVDGYTMVSSISSFHKDFDTTTPSLQDSETTIVFQQNETVSTKLDEVLNLTETTNLSGSESLQPKLNNSSSNELDLAKNEVHSIQNIEEPTNLPVINADEDFGTIYRYRSGSRSLKLDNGNSLLPKKIRYSSDVMPTLD</sequence>
<evidence type="ECO:0000313" key="2">
    <source>
        <dbReference type="EnsemblMetazoa" id="SCAU002166-PA"/>
    </source>
</evidence>
<keyword evidence="3" id="KW-1185">Reference proteome</keyword>
<feature type="region of interest" description="Disordered" evidence="1">
    <location>
        <begin position="771"/>
        <end position="793"/>
    </location>
</feature>
<feature type="region of interest" description="Disordered" evidence="1">
    <location>
        <begin position="1368"/>
        <end position="1391"/>
    </location>
</feature>
<evidence type="ECO:0000256" key="1">
    <source>
        <dbReference type="SAM" id="MobiDB-lite"/>
    </source>
</evidence>
<reference evidence="2" key="1">
    <citation type="submission" date="2020-05" db="UniProtKB">
        <authorList>
            <consortium name="EnsemblMetazoa"/>
        </authorList>
    </citation>
    <scope>IDENTIFICATION</scope>
    <source>
        <strain evidence="2">USDA</strain>
    </source>
</reference>
<organism evidence="2 3">
    <name type="scientific">Stomoxys calcitrans</name>
    <name type="common">Stable fly</name>
    <name type="synonym">Conops calcitrans</name>
    <dbReference type="NCBI Taxonomy" id="35570"/>
    <lineage>
        <taxon>Eukaryota</taxon>
        <taxon>Metazoa</taxon>
        <taxon>Ecdysozoa</taxon>
        <taxon>Arthropoda</taxon>
        <taxon>Hexapoda</taxon>
        <taxon>Insecta</taxon>
        <taxon>Pterygota</taxon>
        <taxon>Neoptera</taxon>
        <taxon>Endopterygota</taxon>
        <taxon>Diptera</taxon>
        <taxon>Brachycera</taxon>
        <taxon>Muscomorpha</taxon>
        <taxon>Muscoidea</taxon>
        <taxon>Muscidae</taxon>
        <taxon>Stomoxys</taxon>
    </lineage>
</organism>
<feature type="region of interest" description="Disordered" evidence="1">
    <location>
        <begin position="320"/>
        <end position="346"/>
    </location>
</feature>
<name>A0A1I8NUM3_STOCA</name>
<dbReference type="VEuPathDB" id="VectorBase:SCAU002166"/>
<evidence type="ECO:0000313" key="3">
    <source>
        <dbReference type="Proteomes" id="UP000095300"/>
    </source>
</evidence>
<feature type="compositionally biased region" description="Polar residues" evidence="1">
    <location>
        <begin position="163"/>
        <end position="180"/>
    </location>
</feature>
<dbReference type="STRING" id="35570.A0A1I8NUM3"/>
<gene>
    <name evidence="2" type="primary">106081978</name>
</gene>